<protein>
    <submittedName>
        <fullName evidence="3">Reverse transcriptase domain-containing protein</fullName>
    </submittedName>
</protein>
<dbReference type="AlphaFoldDB" id="A0A6G0W4B3"/>
<comment type="caution">
    <text evidence="3">The sequence shown here is derived from an EMBL/GenBank/DDBJ whole genome shotgun (WGS) entry which is preliminary data.</text>
</comment>
<dbReference type="GO" id="GO:0003964">
    <property type="term" value="F:RNA-directed DNA polymerase activity"/>
    <property type="evidence" value="ECO:0007669"/>
    <property type="project" value="UniProtKB-KW"/>
</dbReference>
<dbReference type="EMBL" id="VUJU01009563">
    <property type="protein sequence ID" value="KAF0719401.1"/>
    <property type="molecule type" value="Genomic_DNA"/>
</dbReference>
<dbReference type="Pfam" id="PF05699">
    <property type="entry name" value="Dimer_Tnp_hAT"/>
    <property type="match status" value="1"/>
</dbReference>
<dbReference type="SUPFAM" id="SSF53098">
    <property type="entry name" value="Ribonuclease H-like"/>
    <property type="match status" value="1"/>
</dbReference>
<keyword evidence="3" id="KW-0808">Transferase</keyword>
<dbReference type="GO" id="GO:0046983">
    <property type="term" value="F:protein dimerization activity"/>
    <property type="evidence" value="ECO:0007669"/>
    <property type="project" value="InterPro"/>
</dbReference>
<proteinExistence type="predicted"/>
<reference evidence="3 4" key="1">
    <citation type="submission" date="2019-08" db="EMBL/GenBank/DDBJ databases">
        <title>Whole genome of Aphis craccivora.</title>
        <authorList>
            <person name="Voronova N.V."/>
            <person name="Shulinski R.S."/>
            <person name="Bandarenka Y.V."/>
            <person name="Zhorov D.G."/>
            <person name="Warner D."/>
        </authorList>
    </citation>
    <scope>NUCLEOTIDE SEQUENCE [LARGE SCALE GENOMIC DNA]</scope>
    <source>
        <strain evidence="3">180601</strain>
        <tissue evidence="3">Whole Body</tissue>
    </source>
</reference>
<accession>A0A6G0W4B3</accession>
<evidence type="ECO:0000259" key="2">
    <source>
        <dbReference type="Pfam" id="PF05699"/>
    </source>
</evidence>
<evidence type="ECO:0000313" key="4">
    <source>
        <dbReference type="Proteomes" id="UP000478052"/>
    </source>
</evidence>
<dbReference type="Proteomes" id="UP000478052">
    <property type="component" value="Unassembled WGS sequence"/>
</dbReference>
<dbReference type="InterPro" id="IPR008906">
    <property type="entry name" value="HATC_C_dom"/>
</dbReference>
<dbReference type="InterPro" id="IPR012337">
    <property type="entry name" value="RNaseH-like_sf"/>
</dbReference>
<dbReference type="OrthoDB" id="6615327at2759"/>
<feature type="non-terminal residue" evidence="3">
    <location>
        <position position="1"/>
    </location>
</feature>
<feature type="compositionally biased region" description="Polar residues" evidence="1">
    <location>
        <begin position="278"/>
        <end position="287"/>
    </location>
</feature>
<sequence>IIELVLNYIVEEMRPIVTCEKPSFHHLIQGLTGITDSTLFPNHKNISKLLQLKSLIANKFTLKVLAVTEGIDNYLTPSVLESILNEDSFWLKIGSFISIFEVIVKWITLLEGDEYNYYRRKRSINFAAYILDPAYNGVHLSNNEQKLWHNLQNIGIKKDAVWWKGTCFCLNLSAIPLAILEMPPTTAATERSFSIQGFIHSSKRNRLTTERAVKLTFISHNLKIMKRKEYNKCSSQINNVNSQSPNHENTLNNEYGYQQNITHVSKSDTDEENRVDTDTTSSPSLTA</sequence>
<feature type="domain" description="HAT C-terminal dimerisation" evidence="2">
    <location>
        <begin position="162"/>
        <end position="222"/>
    </location>
</feature>
<feature type="compositionally biased region" description="Basic and acidic residues" evidence="1">
    <location>
        <begin position="265"/>
        <end position="277"/>
    </location>
</feature>
<feature type="region of interest" description="Disordered" evidence="1">
    <location>
        <begin position="264"/>
        <end position="287"/>
    </location>
</feature>
<name>A0A6G0W4B3_APHCR</name>
<gene>
    <name evidence="3" type="ORF">FWK35_00029603</name>
</gene>
<keyword evidence="3" id="KW-0548">Nucleotidyltransferase</keyword>
<keyword evidence="3" id="KW-0695">RNA-directed DNA polymerase</keyword>
<organism evidence="3 4">
    <name type="scientific">Aphis craccivora</name>
    <name type="common">Cowpea aphid</name>
    <dbReference type="NCBI Taxonomy" id="307492"/>
    <lineage>
        <taxon>Eukaryota</taxon>
        <taxon>Metazoa</taxon>
        <taxon>Ecdysozoa</taxon>
        <taxon>Arthropoda</taxon>
        <taxon>Hexapoda</taxon>
        <taxon>Insecta</taxon>
        <taxon>Pterygota</taxon>
        <taxon>Neoptera</taxon>
        <taxon>Paraneoptera</taxon>
        <taxon>Hemiptera</taxon>
        <taxon>Sternorrhyncha</taxon>
        <taxon>Aphidomorpha</taxon>
        <taxon>Aphidoidea</taxon>
        <taxon>Aphididae</taxon>
        <taxon>Aphidini</taxon>
        <taxon>Aphis</taxon>
        <taxon>Aphis</taxon>
    </lineage>
</organism>
<evidence type="ECO:0000313" key="3">
    <source>
        <dbReference type="EMBL" id="KAF0719401.1"/>
    </source>
</evidence>
<keyword evidence="4" id="KW-1185">Reference proteome</keyword>
<evidence type="ECO:0000256" key="1">
    <source>
        <dbReference type="SAM" id="MobiDB-lite"/>
    </source>
</evidence>